<protein>
    <recommendedName>
        <fullName evidence="4">WD repeat-containing protein JIP5</fullName>
    </recommendedName>
    <alternativeName>
        <fullName evidence="5">WD repeat-containing protein jip5</fullName>
    </alternativeName>
</protein>
<keyword evidence="3" id="KW-0677">Repeat</keyword>
<dbReference type="OrthoDB" id="2288928at2759"/>
<evidence type="ECO:0000256" key="5">
    <source>
        <dbReference type="ARBA" id="ARBA00039514"/>
    </source>
</evidence>
<dbReference type="AlphaFoldDB" id="A0A642UPH2"/>
<dbReference type="PANTHER" id="PTHR44019:SF20">
    <property type="entry name" value="WD REPEAT-CONTAINING PROTEIN 55"/>
    <property type="match status" value="1"/>
</dbReference>
<dbReference type="EMBL" id="SWFS01000448">
    <property type="protein sequence ID" value="KAA8903065.1"/>
    <property type="molecule type" value="Genomic_DNA"/>
</dbReference>
<feature type="compositionally biased region" description="Acidic residues" evidence="6">
    <location>
        <begin position="305"/>
        <end position="337"/>
    </location>
</feature>
<dbReference type="Proteomes" id="UP000761534">
    <property type="component" value="Unassembled WGS sequence"/>
</dbReference>
<evidence type="ECO:0000256" key="6">
    <source>
        <dbReference type="SAM" id="MobiDB-lite"/>
    </source>
</evidence>
<dbReference type="SMART" id="SM00320">
    <property type="entry name" value="WD40"/>
    <property type="match status" value="5"/>
</dbReference>
<dbReference type="PANTHER" id="PTHR44019">
    <property type="entry name" value="WD REPEAT-CONTAINING PROTEIN 55"/>
    <property type="match status" value="1"/>
</dbReference>
<evidence type="ECO:0000313" key="7">
    <source>
        <dbReference type="EMBL" id="KAA8903065.1"/>
    </source>
</evidence>
<feature type="compositionally biased region" description="Basic residues" evidence="6">
    <location>
        <begin position="340"/>
        <end position="359"/>
    </location>
</feature>
<evidence type="ECO:0000313" key="8">
    <source>
        <dbReference type="Proteomes" id="UP000761534"/>
    </source>
</evidence>
<proteinExistence type="inferred from homology"/>
<dbReference type="InterPro" id="IPR015943">
    <property type="entry name" value="WD40/YVTN_repeat-like_dom_sf"/>
</dbReference>
<accession>A0A642UPH2</accession>
<organism evidence="7 8">
    <name type="scientific">Trichomonascus ciferrii</name>
    <dbReference type="NCBI Taxonomy" id="44093"/>
    <lineage>
        <taxon>Eukaryota</taxon>
        <taxon>Fungi</taxon>
        <taxon>Dikarya</taxon>
        <taxon>Ascomycota</taxon>
        <taxon>Saccharomycotina</taxon>
        <taxon>Dipodascomycetes</taxon>
        <taxon>Dipodascales</taxon>
        <taxon>Trichomonascaceae</taxon>
        <taxon>Trichomonascus</taxon>
        <taxon>Trichomonascus ciferrii complex</taxon>
    </lineage>
</organism>
<feature type="compositionally biased region" description="Low complexity" evidence="6">
    <location>
        <begin position="360"/>
        <end position="369"/>
    </location>
</feature>
<dbReference type="Pfam" id="PF00400">
    <property type="entry name" value="WD40"/>
    <property type="match status" value="2"/>
</dbReference>
<dbReference type="SUPFAM" id="SSF50978">
    <property type="entry name" value="WD40 repeat-like"/>
    <property type="match status" value="1"/>
</dbReference>
<feature type="region of interest" description="Disordered" evidence="6">
    <location>
        <begin position="305"/>
        <end position="369"/>
    </location>
</feature>
<keyword evidence="8" id="KW-1185">Reference proteome</keyword>
<dbReference type="VEuPathDB" id="FungiDB:TRICI_005752"/>
<evidence type="ECO:0000256" key="4">
    <source>
        <dbReference type="ARBA" id="ARBA00039238"/>
    </source>
</evidence>
<dbReference type="InterPro" id="IPR036322">
    <property type="entry name" value="WD40_repeat_dom_sf"/>
</dbReference>
<evidence type="ECO:0000256" key="1">
    <source>
        <dbReference type="ARBA" id="ARBA00007625"/>
    </source>
</evidence>
<gene>
    <name evidence="7" type="ORF">TRICI_005752</name>
</gene>
<comment type="similarity">
    <text evidence="1">Belongs to the WD repeat WDR55 family.</text>
</comment>
<dbReference type="InterPro" id="IPR001680">
    <property type="entry name" value="WD40_rpt"/>
</dbReference>
<dbReference type="Gene3D" id="2.130.10.10">
    <property type="entry name" value="YVTN repeat-like/Quinoprotein amine dehydrogenase"/>
    <property type="match status" value="2"/>
</dbReference>
<sequence length="369" mass="41974">MKGEPRTLFQQDFEDDYLFSVAFHPSSNQFVTGTANGQVCAQTYDTEGSIVENWSTKRHKESCRALAYDQSGEYVFSAGADCVLKRARAENGKVSAKNRDGLESKPSAMIVNEAYVIVGDDDANVSVYDQRTMKRVHYYEKVHEESISCVVDLPHKNKYHLMTGGSTTVAHIDVRKGVVTQSEDQEDEVMSGCCASEKLSVFGMSEGVLTVWNNDYLVDQQQRIKFGNGSVDCLIAGEEDNEVYAGGSEGIVKKFDVKASKIDKSVQWVHNEEDDVVMLDFDHQYRLVTASMDRLKLWKLNDEVVEQEEEEEEEERQAQEKEEDDESEEEQEEEEEPKPEKKRKNTDKQLKQKKQKKAKPQGISKFDDL</sequence>
<keyword evidence="2" id="KW-0853">WD repeat</keyword>
<evidence type="ECO:0000256" key="2">
    <source>
        <dbReference type="ARBA" id="ARBA00022574"/>
    </source>
</evidence>
<name>A0A642UPH2_9ASCO</name>
<reference evidence="7" key="1">
    <citation type="journal article" date="2019" name="G3 (Bethesda)">
        <title>Genome Assemblies of Two Rare Opportunistic Yeast Pathogens: Diutina rugosa (syn. Candida rugosa) and Trichomonascus ciferrii (syn. Candida ciferrii).</title>
        <authorList>
            <person name="Mixao V."/>
            <person name="Saus E."/>
            <person name="Hansen A.P."/>
            <person name="Lass-Florl C."/>
            <person name="Gabaldon T."/>
        </authorList>
    </citation>
    <scope>NUCLEOTIDE SEQUENCE</scope>
    <source>
        <strain evidence="7">CBS 4856</strain>
    </source>
</reference>
<dbReference type="InterPro" id="IPR050505">
    <property type="entry name" value="WDR55/POC1"/>
</dbReference>
<evidence type="ECO:0000256" key="3">
    <source>
        <dbReference type="ARBA" id="ARBA00022737"/>
    </source>
</evidence>
<comment type="caution">
    <text evidence="7">The sequence shown here is derived from an EMBL/GenBank/DDBJ whole genome shotgun (WGS) entry which is preliminary data.</text>
</comment>